<dbReference type="EMBL" id="JABXBU010000001">
    <property type="protein sequence ID" value="KAF8796351.1"/>
    <property type="molecule type" value="Genomic_DNA"/>
</dbReference>
<sequence>MDGKTTSCWPAEYTQRKSKNDFNKNSAENSSWTWNKQSLTSKIMEWETCCLCYSSSNNCASQNGKRHGRPFYSCACLITIR</sequence>
<accession>A0A8T0FZ85</accession>
<reference evidence="1" key="1">
    <citation type="journal article" date="2020" name="bioRxiv">
        <title>Chromosome-level reference genome of the European wasp spider Argiope bruennichi: a resource for studies on range expansion and evolutionary adaptation.</title>
        <authorList>
            <person name="Sheffer M.M."/>
            <person name="Hoppe A."/>
            <person name="Krehenwinkel H."/>
            <person name="Uhl G."/>
            <person name="Kuss A.W."/>
            <person name="Jensen L."/>
            <person name="Jensen C."/>
            <person name="Gillespie R.G."/>
            <person name="Hoff K.J."/>
            <person name="Prost S."/>
        </authorList>
    </citation>
    <scope>NUCLEOTIDE SEQUENCE</scope>
</reference>
<protein>
    <submittedName>
        <fullName evidence="1">Uncharacterized protein</fullName>
    </submittedName>
</protein>
<comment type="caution">
    <text evidence="1">The sequence shown here is derived from an EMBL/GenBank/DDBJ whole genome shotgun (WGS) entry which is preliminary data.</text>
</comment>
<proteinExistence type="predicted"/>
<keyword evidence="2" id="KW-1185">Reference proteome</keyword>
<dbReference type="Proteomes" id="UP000807504">
    <property type="component" value="Unassembled WGS sequence"/>
</dbReference>
<dbReference type="AlphaFoldDB" id="A0A8T0FZ85"/>
<organism evidence="1 2">
    <name type="scientific">Argiope bruennichi</name>
    <name type="common">Wasp spider</name>
    <name type="synonym">Aranea bruennichi</name>
    <dbReference type="NCBI Taxonomy" id="94029"/>
    <lineage>
        <taxon>Eukaryota</taxon>
        <taxon>Metazoa</taxon>
        <taxon>Ecdysozoa</taxon>
        <taxon>Arthropoda</taxon>
        <taxon>Chelicerata</taxon>
        <taxon>Arachnida</taxon>
        <taxon>Araneae</taxon>
        <taxon>Araneomorphae</taxon>
        <taxon>Entelegynae</taxon>
        <taxon>Araneoidea</taxon>
        <taxon>Araneidae</taxon>
        <taxon>Argiope</taxon>
    </lineage>
</organism>
<evidence type="ECO:0000313" key="2">
    <source>
        <dbReference type="Proteomes" id="UP000807504"/>
    </source>
</evidence>
<reference evidence="1" key="2">
    <citation type="submission" date="2020-06" db="EMBL/GenBank/DDBJ databases">
        <authorList>
            <person name="Sheffer M."/>
        </authorList>
    </citation>
    <scope>NUCLEOTIDE SEQUENCE</scope>
</reference>
<evidence type="ECO:0000313" key="1">
    <source>
        <dbReference type="EMBL" id="KAF8796351.1"/>
    </source>
</evidence>
<gene>
    <name evidence="1" type="ORF">HNY73_000734</name>
</gene>
<name>A0A8T0FZ85_ARGBR</name>